<sequence>MAAEQRLRSVNFWSGVTVLCLTIAGALVGIYQLNQVLTDEQQVPLAELNVQGELQYTANDEVRQALTAEPLGSFFTADVNDLRRRVEQLPWVRSASIRKVWPDKLSVYVTEHQPVAMWNGDRLINQHSEVFRADIEKVDAGLPQLFGPENAVDETWNEFNRVQQMLAVNGFQVRALRLTERFAVSIVLAQGIEVKLGREATLERIKRFIDVFPSILDHEKSKNNEIDTVDLRYDTGAAVAWREAKSES</sequence>
<keyword evidence="2 9" id="KW-1003">Cell membrane</keyword>
<dbReference type="Gene3D" id="3.10.20.310">
    <property type="entry name" value="membrane protein fhac"/>
    <property type="match status" value="1"/>
</dbReference>
<keyword evidence="12" id="KW-1185">Reference proteome</keyword>
<comment type="caution">
    <text evidence="11">The sequence shown here is derived from an EMBL/GenBank/DDBJ whole genome shotgun (WGS) entry which is preliminary data.</text>
</comment>
<keyword evidence="7 9" id="KW-0472">Membrane</keyword>
<dbReference type="Gene3D" id="3.40.50.11690">
    <property type="entry name" value="Cell division protein FtsQ/DivIB"/>
    <property type="match status" value="1"/>
</dbReference>
<keyword evidence="8 9" id="KW-0131">Cell cycle</keyword>
<keyword evidence="4 9" id="KW-0132">Cell division</keyword>
<dbReference type="GO" id="GO:0005886">
    <property type="term" value="C:plasma membrane"/>
    <property type="evidence" value="ECO:0007669"/>
    <property type="project" value="UniProtKB-SubCell"/>
</dbReference>
<dbReference type="AlphaFoldDB" id="A0A432Z2D0"/>
<dbReference type="PANTHER" id="PTHR35851:SF1">
    <property type="entry name" value="CELL DIVISION PROTEIN FTSQ"/>
    <property type="match status" value="1"/>
</dbReference>
<dbReference type="HAMAP" id="MF_00911">
    <property type="entry name" value="FtsQ_subfam"/>
    <property type="match status" value="1"/>
</dbReference>
<evidence type="ECO:0000256" key="6">
    <source>
        <dbReference type="ARBA" id="ARBA00022989"/>
    </source>
</evidence>
<dbReference type="OrthoDB" id="9790370at2"/>
<evidence type="ECO:0000256" key="8">
    <source>
        <dbReference type="ARBA" id="ARBA00023306"/>
    </source>
</evidence>
<dbReference type="Proteomes" id="UP000288058">
    <property type="component" value="Unassembled WGS sequence"/>
</dbReference>
<comment type="subunit">
    <text evidence="9">Part of a complex composed of FtsB, FtsL and FtsQ.</text>
</comment>
<dbReference type="Pfam" id="PF08478">
    <property type="entry name" value="POTRA_1"/>
    <property type="match status" value="1"/>
</dbReference>
<evidence type="ECO:0000313" key="12">
    <source>
        <dbReference type="Proteomes" id="UP000288058"/>
    </source>
</evidence>
<evidence type="ECO:0000256" key="9">
    <source>
        <dbReference type="HAMAP-Rule" id="MF_00911"/>
    </source>
</evidence>
<evidence type="ECO:0000256" key="5">
    <source>
        <dbReference type="ARBA" id="ARBA00022692"/>
    </source>
</evidence>
<accession>A0A432Z2D0</accession>
<gene>
    <name evidence="9" type="primary">ftsQ</name>
    <name evidence="11" type="ORF">CWI78_05060</name>
</gene>
<evidence type="ECO:0000313" key="11">
    <source>
        <dbReference type="EMBL" id="RUO71983.1"/>
    </source>
</evidence>
<keyword evidence="3 9" id="KW-0997">Cell inner membrane</keyword>
<feature type="domain" description="POTRA" evidence="10">
    <location>
        <begin position="43"/>
        <end position="112"/>
    </location>
</feature>
<dbReference type="GO" id="GO:0032153">
    <property type="term" value="C:cell division site"/>
    <property type="evidence" value="ECO:0007669"/>
    <property type="project" value="UniProtKB-UniRule"/>
</dbReference>
<evidence type="ECO:0000256" key="4">
    <source>
        <dbReference type="ARBA" id="ARBA00022618"/>
    </source>
</evidence>
<dbReference type="GO" id="GO:0090529">
    <property type="term" value="P:cell septum assembly"/>
    <property type="evidence" value="ECO:0007669"/>
    <property type="project" value="InterPro"/>
</dbReference>
<dbReference type="InterPro" id="IPR013685">
    <property type="entry name" value="POTRA_FtsQ_type"/>
</dbReference>
<comment type="function">
    <text evidence="9">Essential cell division protein. May link together the upstream cell division proteins, which are predominantly cytoplasmic, with the downstream cell division proteins, which are predominantly periplasmic. May control correct divisome assembly.</text>
</comment>
<proteinExistence type="inferred from homology"/>
<reference evidence="12" key="1">
    <citation type="journal article" date="2018" name="Front. Microbiol.">
        <title>Genome-Based Analysis Reveals the Taxonomy and Diversity of the Family Idiomarinaceae.</title>
        <authorList>
            <person name="Liu Y."/>
            <person name="Lai Q."/>
            <person name="Shao Z."/>
        </authorList>
    </citation>
    <scope>NUCLEOTIDE SEQUENCE [LARGE SCALE GENOMIC DNA]</scope>
    <source>
        <strain evidence="12">R22</strain>
    </source>
</reference>
<dbReference type="PROSITE" id="PS51779">
    <property type="entry name" value="POTRA"/>
    <property type="match status" value="1"/>
</dbReference>
<dbReference type="InterPro" id="IPR005548">
    <property type="entry name" value="Cell_div_FtsQ/DivIB_C"/>
</dbReference>
<keyword evidence="6 9" id="KW-1133">Transmembrane helix</keyword>
<dbReference type="InterPro" id="IPR045335">
    <property type="entry name" value="FtsQ_C_sf"/>
</dbReference>
<feature type="transmembrane region" description="Helical" evidence="9">
    <location>
        <begin position="12"/>
        <end position="33"/>
    </location>
</feature>
<name>A0A432Z2D0_9GAMM</name>
<dbReference type="EMBL" id="PIQC01000003">
    <property type="protein sequence ID" value="RUO71983.1"/>
    <property type="molecule type" value="Genomic_DNA"/>
</dbReference>
<evidence type="ECO:0000259" key="10">
    <source>
        <dbReference type="PROSITE" id="PS51779"/>
    </source>
</evidence>
<dbReference type="Pfam" id="PF03799">
    <property type="entry name" value="FtsQ_DivIB_C"/>
    <property type="match status" value="1"/>
</dbReference>
<organism evidence="11 12">
    <name type="scientific">Idiomarina ramblicola</name>
    <dbReference type="NCBI Taxonomy" id="263724"/>
    <lineage>
        <taxon>Bacteria</taxon>
        <taxon>Pseudomonadati</taxon>
        <taxon>Pseudomonadota</taxon>
        <taxon>Gammaproteobacteria</taxon>
        <taxon>Alteromonadales</taxon>
        <taxon>Idiomarinaceae</taxon>
        <taxon>Idiomarina</taxon>
    </lineage>
</organism>
<dbReference type="PANTHER" id="PTHR35851">
    <property type="entry name" value="CELL DIVISION PROTEIN FTSQ"/>
    <property type="match status" value="1"/>
</dbReference>
<dbReference type="GO" id="GO:0043093">
    <property type="term" value="P:FtsZ-dependent cytokinesis"/>
    <property type="evidence" value="ECO:0007669"/>
    <property type="project" value="UniProtKB-UniRule"/>
</dbReference>
<evidence type="ECO:0000256" key="7">
    <source>
        <dbReference type="ARBA" id="ARBA00023136"/>
    </source>
</evidence>
<comment type="similarity">
    <text evidence="9">Belongs to the FtsQ/DivIB family. FtsQ subfamily.</text>
</comment>
<protein>
    <recommendedName>
        <fullName evidence="9">Cell division protein FtsQ</fullName>
    </recommendedName>
</protein>
<dbReference type="InterPro" id="IPR034746">
    <property type="entry name" value="POTRA"/>
</dbReference>
<evidence type="ECO:0000256" key="1">
    <source>
        <dbReference type="ARBA" id="ARBA00004370"/>
    </source>
</evidence>
<comment type="subcellular location">
    <subcellularLocation>
        <location evidence="9">Cell inner membrane</location>
        <topology evidence="9">Single-pass type II membrane protein</topology>
    </subcellularLocation>
    <subcellularLocation>
        <location evidence="1">Membrane</location>
    </subcellularLocation>
    <text evidence="9">Localizes to the division septum.</text>
</comment>
<evidence type="ECO:0000256" key="2">
    <source>
        <dbReference type="ARBA" id="ARBA00022475"/>
    </source>
</evidence>
<keyword evidence="5 9" id="KW-0812">Transmembrane</keyword>
<evidence type="ECO:0000256" key="3">
    <source>
        <dbReference type="ARBA" id="ARBA00022519"/>
    </source>
</evidence>
<dbReference type="InterPro" id="IPR026579">
    <property type="entry name" value="FtsQ"/>
</dbReference>